<dbReference type="AlphaFoldDB" id="A0A1E3WD95"/>
<accession>A0A1E3WD95</accession>
<dbReference type="RefSeq" id="WP_069623024.1">
    <property type="nucleotide sequence ID" value="NZ_LPWD01000050.1"/>
</dbReference>
<feature type="region of interest" description="Disordered" evidence="1">
    <location>
        <begin position="126"/>
        <end position="164"/>
    </location>
</feature>
<feature type="compositionally biased region" description="Basic and acidic residues" evidence="1">
    <location>
        <begin position="12"/>
        <end position="21"/>
    </location>
</feature>
<sequence length="164" mass="18026">MRSAVSNGTSLHSERPGDNRQARRFKDLVSDLSEMIGGWAALSEVQRQLLRRVAMLSIQLEALELEAAKGNKINHEEYARIAGHQRRLLGDLGLLPRPVREEADDAGDDDAPKDFRALVEQAAKEGRRLSHASGENISRRCPATSCWRSPTRASGRAGSCPSGR</sequence>
<dbReference type="OrthoDB" id="7568253at2"/>
<evidence type="ECO:0000313" key="3">
    <source>
        <dbReference type="Proteomes" id="UP000095042"/>
    </source>
</evidence>
<organism evidence="2 3">
    <name type="scientific">Methyloceanibacter marginalis</name>
    <dbReference type="NCBI Taxonomy" id="1774971"/>
    <lineage>
        <taxon>Bacteria</taxon>
        <taxon>Pseudomonadati</taxon>
        <taxon>Pseudomonadota</taxon>
        <taxon>Alphaproteobacteria</taxon>
        <taxon>Hyphomicrobiales</taxon>
        <taxon>Hyphomicrobiaceae</taxon>
        <taxon>Methyloceanibacter</taxon>
    </lineage>
</organism>
<name>A0A1E3WD95_9HYPH</name>
<reference evidence="2 3" key="1">
    <citation type="journal article" date="2016" name="Environ. Microbiol.">
        <title>New Methyloceanibacter diversity from North Sea sediments includes methanotroph containing solely the soluble methane monooxygenase.</title>
        <authorList>
            <person name="Vekeman B."/>
            <person name="Kerckhof F.M."/>
            <person name="Cremers G."/>
            <person name="de Vos P."/>
            <person name="Vandamme P."/>
            <person name="Boon N."/>
            <person name="Op den Camp H.J."/>
            <person name="Heylen K."/>
        </authorList>
    </citation>
    <scope>NUCLEOTIDE SEQUENCE [LARGE SCALE GENOMIC DNA]</scope>
    <source>
        <strain evidence="2 3">R-67177</strain>
    </source>
</reference>
<comment type="caution">
    <text evidence="2">The sequence shown here is derived from an EMBL/GenBank/DDBJ whole genome shotgun (WGS) entry which is preliminary data.</text>
</comment>
<evidence type="ECO:0000313" key="2">
    <source>
        <dbReference type="EMBL" id="ODS03793.1"/>
    </source>
</evidence>
<keyword evidence="3" id="KW-1185">Reference proteome</keyword>
<gene>
    <name evidence="2" type="ORF">AUC71_07765</name>
</gene>
<feature type="compositionally biased region" description="Polar residues" evidence="1">
    <location>
        <begin position="1"/>
        <end position="11"/>
    </location>
</feature>
<dbReference type="Proteomes" id="UP000095042">
    <property type="component" value="Unassembled WGS sequence"/>
</dbReference>
<feature type="region of interest" description="Disordered" evidence="1">
    <location>
        <begin position="1"/>
        <end position="21"/>
    </location>
</feature>
<dbReference type="EMBL" id="LPWD01000050">
    <property type="protein sequence ID" value="ODS03793.1"/>
    <property type="molecule type" value="Genomic_DNA"/>
</dbReference>
<protein>
    <submittedName>
        <fullName evidence="2">Uncharacterized protein</fullName>
    </submittedName>
</protein>
<proteinExistence type="predicted"/>
<evidence type="ECO:0000256" key="1">
    <source>
        <dbReference type="SAM" id="MobiDB-lite"/>
    </source>
</evidence>